<evidence type="ECO:0000313" key="1">
    <source>
        <dbReference type="EMBL" id="CAH9089170.1"/>
    </source>
</evidence>
<dbReference type="OrthoDB" id="1302661at2759"/>
<name>A0A9P1EA17_CUSEU</name>
<dbReference type="EMBL" id="CAMAPE010000020">
    <property type="protein sequence ID" value="CAH9089170.1"/>
    <property type="molecule type" value="Genomic_DNA"/>
</dbReference>
<accession>A0A9P1EA17</accession>
<sequence length="103" mass="11716">MTSKFRGSAKDLGWKFKAAYSASTVKQYEYYMSLLDTQDARIHPWSEKVGIQKWAKCMSGFNRFNVMTSNCAESLNSVNACARQYCVSKVINFCVKEGKNGFK</sequence>
<keyword evidence="2" id="KW-1185">Reference proteome</keyword>
<gene>
    <name evidence="1" type="ORF">CEURO_LOCUS10758</name>
</gene>
<dbReference type="Proteomes" id="UP001152484">
    <property type="component" value="Unassembled WGS sequence"/>
</dbReference>
<comment type="caution">
    <text evidence="1">The sequence shown here is derived from an EMBL/GenBank/DDBJ whole genome shotgun (WGS) entry which is preliminary data.</text>
</comment>
<reference evidence="1" key="1">
    <citation type="submission" date="2022-07" db="EMBL/GenBank/DDBJ databases">
        <authorList>
            <person name="Macas J."/>
            <person name="Novak P."/>
            <person name="Neumann P."/>
        </authorList>
    </citation>
    <scope>NUCLEOTIDE SEQUENCE</scope>
</reference>
<organism evidence="1 2">
    <name type="scientific">Cuscuta europaea</name>
    <name type="common">European dodder</name>
    <dbReference type="NCBI Taxonomy" id="41803"/>
    <lineage>
        <taxon>Eukaryota</taxon>
        <taxon>Viridiplantae</taxon>
        <taxon>Streptophyta</taxon>
        <taxon>Embryophyta</taxon>
        <taxon>Tracheophyta</taxon>
        <taxon>Spermatophyta</taxon>
        <taxon>Magnoliopsida</taxon>
        <taxon>eudicotyledons</taxon>
        <taxon>Gunneridae</taxon>
        <taxon>Pentapetalae</taxon>
        <taxon>asterids</taxon>
        <taxon>lamiids</taxon>
        <taxon>Solanales</taxon>
        <taxon>Convolvulaceae</taxon>
        <taxon>Cuscuteae</taxon>
        <taxon>Cuscuta</taxon>
        <taxon>Cuscuta subgen. Cuscuta</taxon>
    </lineage>
</organism>
<proteinExistence type="predicted"/>
<evidence type="ECO:0000313" key="2">
    <source>
        <dbReference type="Proteomes" id="UP001152484"/>
    </source>
</evidence>
<dbReference type="AlphaFoldDB" id="A0A9P1EA17"/>
<protein>
    <submittedName>
        <fullName evidence="1">Uncharacterized protein</fullName>
    </submittedName>
</protein>